<evidence type="ECO:0000313" key="2">
    <source>
        <dbReference type="Proteomes" id="UP000254677"/>
    </source>
</evidence>
<gene>
    <name evidence="1" type="ORF">NCTC13292_01387</name>
</gene>
<reference evidence="1 2" key="1">
    <citation type="submission" date="2018-06" db="EMBL/GenBank/DDBJ databases">
        <authorList>
            <consortium name="Pathogen Informatics"/>
            <person name="Doyle S."/>
        </authorList>
    </citation>
    <scope>NUCLEOTIDE SEQUENCE [LARGE SCALE GENOMIC DNA]</scope>
    <source>
        <strain evidence="1 2">NCTC13292</strain>
    </source>
</reference>
<organism evidence="1 2">
    <name type="scientific">Legionella donaldsonii</name>
    <dbReference type="NCBI Taxonomy" id="45060"/>
    <lineage>
        <taxon>Bacteria</taxon>
        <taxon>Pseudomonadati</taxon>
        <taxon>Pseudomonadota</taxon>
        <taxon>Gammaproteobacteria</taxon>
        <taxon>Legionellales</taxon>
        <taxon>Legionellaceae</taxon>
        <taxon>Legionella</taxon>
    </lineage>
</organism>
<dbReference type="OrthoDB" id="5637819at2"/>
<dbReference type="RefSeq" id="WP_115221113.1">
    <property type="nucleotide sequence ID" value="NZ_CAXYJE010000003.1"/>
</dbReference>
<evidence type="ECO:0000313" key="1">
    <source>
        <dbReference type="EMBL" id="STX42130.1"/>
    </source>
</evidence>
<sequence>MGTYWKYKHLGIFAYAEEENTAAPTNDMEQARRDWNRWARGGEKCPILINGLSLPQVLINAKIEIKDPDTFANNEELINFFKKFLFANYPSADQDELVLQALMHFHQAGFPFATNYCVSNVNSGLIRACEPQTTIDFVPTGNGLQVKEEQIYKKLSTSQGIDEISGNGYHAKTTTTSLFNPQGITLLDLEIDCPSSSAATIFDKRKLWDQICQYVKNILIDYKFLQDSPAEVLEGREPIVRFNR</sequence>
<proteinExistence type="predicted"/>
<accession>A0A378JBZ2</accession>
<dbReference type="EMBL" id="UGOA01000001">
    <property type="protein sequence ID" value="STX42130.1"/>
    <property type="molecule type" value="Genomic_DNA"/>
</dbReference>
<dbReference type="AlphaFoldDB" id="A0A378JBZ2"/>
<protein>
    <submittedName>
        <fullName evidence="1">Uncharacterized protein</fullName>
    </submittedName>
</protein>
<dbReference type="Proteomes" id="UP000254677">
    <property type="component" value="Unassembled WGS sequence"/>
</dbReference>
<name>A0A378JBZ2_9GAMM</name>
<keyword evidence="2" id="KW-1185">Reference proteome</keyword>